<evidence type="ECO:0000256" key="2">
    <source>
        <dbReference type="ARBA" id="ARBA00022840"/>
    </source>
</evidence>
<dbReference type="InterPro" id="IPR041569">
    <property type="entry name" value="AAA_lid_3"/>
</dbReference>
<dbReference type="GO" id="GO:0005829">
    <property type="term" value="C:cytosol"/>
    <property type="evidence" value="ECO:0007669"/>
    <property type="project" value="TreeGrafter"/>
</dbReference>
<keyword evidence="5" id="KW-1185">Reference proteome</keyword>
<dbReference type="GO" id="GO:0051228">
    <property type="term" value="P:mitotic spindle disassembly"/>
    <property type="evidence" value="ECO:0007669"/>
    <property type="project" value="TreeGrafter"/>
</dbReference>
<dbReference type="PROSITE" id="PS00674">
    <property type="entry name" value="AAA"/>
    <property type="match status" value="1"/>
</dbReference>
<accession>A0A9P0A497</accession>
<reference evidence="4" key="1">
    <citation type="submission" date="2021-12" db="EMBL/GenBank/DDBJ databases">
        <authorList>
            <person name="King R."/>
        </authorList>
    </citation>
    <scope>NUCLEOTIDE SEQUENCE</scope>
</reference>
<dbReference type="Gene3D" id="1.10.8.60">
    <property type="match status" value="2"/>
</dbReference>
<dbReference type="GO" id="GO:0005524">
    <property type="term" value="F:ATP binding"/>
    <property type="evidence" value="ECO:0007669"/>
    <property type="project" value="UniProtKB-KW"/>
</dbReference>
<dbReference type="InterPro" id="IPR003959">
    <property type="entry name" value="ATPase_AAA_core"/>
</dbReference>
<evidence type="ECO:0000256" key="1">
    <source>
        <dbReference type="ARBA" id="ARBA00022741"/>
    </source>
</evidence>
<dbReference type="FunFam" id="1.10.8.60:FF:000038">
    <property type="entry name" value="spermatogenesis-associated protein 5-like protein 1"/>
    <property type="match status" value="1"/>
</dbReference>
<dbReference type="PANTHER" id="PTHR23077">
    <property type="entry name" value="AAA-FAMILY ATPASE"/>
    <property type="match status" value="1"/>
</dbReference>
<dbReference type="Gene3D" id="3.40.50.300">
    <property type="entry name" value="P-loop containing nucleotide triphosphate hydrolases"/>
    <property type="match status" value="2"/>
</dbReference>
<dbReference type="Proteomes" id="UP001152759">
    <property type="component" value="Chromosome 10"/>
</dbReference>
<organism evidence="4 5">
    <name type="scientific">Bemisia tabaci</name>
    <name type="common">Sweetpotato whitefly</name>
    <name type="synonym">Aleurodes tabaci</name>
    <dbReference type="NCBI Taxonomy" id="7038"/>
    <lineage>
        <taxon>Eukaryota</taxon>
        <taxon>Metazoa</taxon>
        <taxon>Ecdysozoa</taxon>
        <taxon>Arthropoda</taxon>
        <taxon>Hexapoda</taxon>
        <taxon>Insecta</taxon>
        <taxon>Pterygota</taxon>
        <taxon>Neoptera</taxon>
        <taxon>Paraneoptera</taxon>
        <taxon>Hemiptera</taxon>
        <taxon>Sternorrhyncha</taxon>
        <taxon>Aleyrodoidea</taxon>
        <taxon>Aleyrodidae</taxon>
        <taxon>Aleyrodinae</taxon>
        <taxon>Bemisia</taxon>
    </lineage>
</organism>
<dbReference type="FunFam" id="3.40.50.300:FF:001921">
    <property type="entry name" value="AAA ATPase domain-containing protein"/>
    <property type="match status" value="1"/>
</dbReference>
<dbReference type="InterPro" id="IPR003593">
    <property type="entry name" value="AAA+_ATPase"/>
</dbReference>
<dbReference type="SMART" id="SM00382">
    <property type="entry name" value="AAA"/>
    <property type="match status" value="2"/>
</dbReference>
<sequence length="749" mass="82859">MKTLHILPGTHSVDSIQKLVVPERLNKLFSAHFNKCVLVKRTDQQFTINLVYPRLNLNSEYCMHDDSVIYSELSVNNFPIYDESHVCPKITEDQIIPLTNTQQTTKVTVSIILEDIFQLAEWKSKQTQFTPIIINILRLFIFSTNSTILLRNLNLPLGIHSIIIHDTDYEAKIPCFLSSNCNVSIHKLISRTTYLQLVQNPERIIVGGLPSQVESVKKIIEAQKNYRQKWSTQSNIKLSKQILLIGASGSGKTTLVQNLAQATRSTIVILDGSEVMNASPGESEKFLRSKFQEAELLLEENESGVCILLIKQVECLARKQKSETPAHSLRCMSQLLNLLDSAKNVPGLLIIATTDKVFELDSALRRSGRLETELYFGIPSEKDRAAILSIYLEQLNLQDVPLISNKIAAITPGYLGVDIVLIVKTFHLRSASIQDSLSTKKVIDILTDIVSKHQASALKSGLGVVSTEPLPMSELGGLDSIKKTLKIYLEWPLLYPEKFQKLNIPPPKGILLYGPPGCAKTSLARALASSTKMTFFSVSAAELYSPFVGATEKSIVELFHRARIGAPSIVFIDEIDALVGKRGDKNEGVHERVLSTFLTEMDGVGTRLDSLPLKLTDDQVVSSPGVVIMAATNRPDKLDAAILRPGRLNKLIYVPPPDEASRLKILEAVTRKVPLSTDVNLALIANITELFSGADLINLVREAGLTALTADGMTVSELTQAHFLTALKNARPSLSADQIKFYTNFTFNR</sequence>
<proteinExistence type="predicted"/>
<dbReference type="InterPro" id="IPR003960">
    <property type="entry name" value="ATPase_AAA_CS"/>
</dbReference>
<dbReference type="InterPro" id="IPR027417">
    <property type="entry name" value="P-loop_NTPase"/>
</dbReference>
<evidence type="ECO:0000259" key="3">
    <source>
        <dbReference type="SMART" id="SM00382"/>
    </source>
</evidence>
<evidence type="ECO:0000313" key="5">
    <source>
        <dbReference type="Proteomes" id="UP001152759"/>
    </source>
</evidence>
<name>A0A9P0A497_BEMTA</name>
<feature type="domain" description="AAA+ ATPase" evidence="3">
    <location>
        <begin position="238"/>
        <end position="380"/>
    </location>
</feature>
<dbReference type="GO" id="GO:0031593">
    <property type="term" value="F:polyubiquitin modification-dependent protein binding"/>
    <property type="evidence" value="ECO:0007669"/>
    <property type="project" value="TreeGrafter"/>
</dbReference>
<keyword evidence="1" id="KW-0547">Nucleotide-binding</keyword>
<dbReference type="Pfam" id="PF00004">
    <property type="entry name" value="AAA"/>
    <property type="match status" value="2"/>
</dbReference>
<keyword evidence="2" id="KW-0067">ATP-binding</keyword>
<dbReference type="PANTHER" id="PTHR23077:SF194">
    <property type="entry name" value="ATPASE FAMILY GENE 2 PROTEIN HOMOLOG B"/>
    <property type="match status" value="1"/>
</dbReference>
<dbReference type="GO" id="GO:0016887">
    <property type="term" value="F:ATP hydrolysis activity"/>
    <property type="evidence" value="ECO:0007669"/>
    <property type="project" value="InterPro"/>
</dbReference>
<dbReference type="GO" id="GO:0005634">
    <property type="term" value="C:nucleus"/>
    <property type="evidence" value="ECO:0007669"/>
    <property type="project" value="TreeGrafter"/>
</dbReference>
<dbReference type="GO" id="GO:0034098">
    <property type="term" value="C:VCP-NPL4-UFD1 AAA ATPase complex"/>
    <property type="evidence" value="ECO:0007669"/>
    <property type="project" value="TreeGrafter"/>
</dbReference>
<dbReference type="GO" id="GO:0097352">
    <property type="term" value="P:autophagosome maturation"/>
    <property type="evidence" value="ECO:0007669"/>
    <property type="project" value="TreeGrafter"/>
</dbReference>
<dbReference type="SUPFAM" id="SSF52540">
    <property type="entry name" value="P-loop containing nucleoside triphosphate hydrolases"/>
    <property type="match status" value="2"/>
</dbReference>
<dbReference type="InterPro" id="IPR050168">
    <property type="entry name" value="AAA_ATPase_domain"/>
</dbReference>
<gene>
    <name evidence="4" type="ORF">BEMITA_LOCUS2572</name>
</gene>
<dbReference type="EMBL" id="OU963871">
    <property type="protein sequence ID" value="CAH0383095.1"/>
    <property type="molecule type" value="Genomic_DNA"/>
</dbReference>
<dbReference type="Pfam" id="PF17862">
    <property type="entry name" value="AAA_lid_3"/>
    <property type="match status" value="1"/>
</dbReference>
<protein>
    <recommendedName>
        <fullName evidence="3">AAA+ ATPase domain-containing protein</fullName>
    </recommendedName>
</protein>
<dbReference type="KEGG" id="btab:109037680"/>
<feature type="domain" description="AAA+ ATPase" evidence="3">
    <location>
        <begin position="506"/>
        <end position="658"/>
    </location>
</feature>
<dbReference type="AlphaFoldDB" id="A0A9P0A497"/>
<dbReference type="GO" id="GO:0030970">
    <property type="term" value="P:retrograde protein transport, ER to cytosol"/>
    <property type="evidence" value="ECO:0007669"/>
    <property type="project" value="TreeGrafter"/>
</dbReference>
<evidence type="ECO:0000313" key="4">
    <source>
        <dbReference type="EMBL" id="CAH0383095.1"/>
    </source>
</evidence>